<feature type="domain" description="DUF7172" evidence="2">
    <location>
        <begin position="1"/>
        <end position="193"/>
    </location>
</feature>
<feature type="region of interest" description="Disordered" evidence="1">
    <location>
        <begin position="98"/>
        <end position="119"/>
    </location>
</feature>
<evidence type="ECO:0000313" key="4">
    <source>
        <dbReference type="EMBL" id="TLH51430.1"/>
    </source>
</evidence>
<proteinExistence type="predicted"/>
<evidence type="ECO:0000256" key="1">
    <source>
        <dbReference type="SAM" id="MobiDB-lite"/>
    </source>
</evidence>
<organism evidence="4">
    <name type="scientific">Mycolicibacterium mucogenicum DSM 44124</name>
    <dbReference type="NCBI Taxonomy" id="1226753"/>
    <lineage>
        <taxon>Bacteria</taxon>
        <taxon>Bacillati</taxon>
        <taxon>Actinomycetota</taxon>
        <taxon>Actinomycetes</taxon>
        <taxon>Mycobacteriales</taxon>
        <taxon>Mycobacteriaceae</taxon>
        <taxon>Mycolicibacterium</taxon>
    </lineage>
</organism>
<accession>A0A8H2JAN6</accession>
<sequence>MTVTKSGLLQMAKWSVPRQVADVMVKSSADGAFNKPQPALPGVLMMDQKISVKNDSPLPASLRITVTRASRSWITSNPNAVQIRDRWTRAVNRQPDMPVVSSISNGRTGSSIDVGTNSVAEPNKGRQWLSMGAGDSDEWFPQLLEPNDVFNLWYQCYYWTPPPWSDNANQNSPQHEVRARWTRIQLWMFPQQGSLVKG</sequence>
<name>A0A8H2JAN6_MYCMU</name>
<reference evidence="3 5" key="2">
    <citation type="journal article" date="2019" name="BMC Evol. Biol.">
        <title>Comparative genomics of Mycobacterium mucogenicum and Mycobacterium neoaurum clade members emphasizing tRNA and non-coding RNA.</title>
        <authorList>
            <person name="Behra P.R.K."/>
            <person name="Pettersson B.M.F."/>
            <person name="Das S."/>
            <person name="Dasgupta S."/>
            <person name="Kirsebom L.A."/>
        </authorList>
    </citation>
    <scope>NUCLEOTIDE SEQUENCE [LARGE SCALE GENOMIC DNA]</scope>
    <source>
        <strain evidence="3 5">DSM 44124</strain>
    </source>
</reference>
<feature type="compositionally biased region" description="Polar residues" evidence="1">
    <location>
        <begin position="101"/>
        <end position="119"/>
    </location>
</feature>
<dbReference type="KEGG" id="mmuc:C1S78_002820"/>
<reference evidence="4" key="1">
    <citation type="submission" date="2018-01" db="EMBL/GenBank/DDBJ databases">
        <title>Comparative genomics of Mycobacterium mucogenicum and Mycobacterium neoaurum clade members emphasizing tRNA and non-coding RNA.</title>
        <authorList>
            <person name="Behra P.R.K."/>
            <person name="Pettersson B.M.F."/>
            <person name="Das S."/>
            <person name="Dasgupta S."/>
            <person name="Kirsebom L.A."/>
        </authorList>
    </citation>
    <scope>NUCLEOTIDE SEQUENCE</scope>
    <source>
        <strain evidence="4">DSM 44124</strain>
    </source>
</reference>
<dbReference type="EMBL" id="POTL01000001">
    <property type="protein sequence ID" value="TLH51430.1"/>
    <property type="molecule type" value="Genomic_DNA"/>
</dbReference>
<gene>
    <name evidence="3" type="ORF">C1S78_002820</name>
    <name evidence="4" type="ORF">C1S78_02820</name>
</gene>
<evidence type="ECO:0000259" key="2">
    <source>
        <dbReference type="Pfam" id="PF23787"/>
    </source>
</evidence>
<evidence type="ECO:0000313" key="5">
    <source>
        <dbReference type="Proteomes" id="UP000309231"/>
    </source>
</evidence>
<dbReference type="AlphaFoldDB" id="A0A8H2JAN6"/>
<dbReference type="Pfam" id="PF23787">
    <property type="entry name" value="DUF7172"/>
    <property type="match status" value="1"/>
</dbReference>
<reference evidence="3 5" key="3">
    <citation type="journal article" date="2019" name="Sci. Rep.">
        <title>Insight into the biology of Mycobacterium mucogenicum and Mycobacterium neoaurum clade members.</title>
        <authorList>
            <person name="Behra P.R.K."/>
            <person name="Pettersson B.M.F."/>
            <person name="Ramesh M."/>
            <person name="Dasgupta S."/>
            <person name="Kirsebom L.A."/>
        </authorList>
    </citation>
    <scope>NUCLEOTIDE SEQUENCE [LARGE SCALE GENOMIC DNA]</scope>
    <source>
        <strain evidence="3 5">DSM 44124</strain>
    </source>
</reference>
<keyword evidence="5" id="KW-1185">Reference proteome</keyword>
<protein>
    <recommendedName>
        <fullName evidence="2">DUF7172 domain-containing protein</fullName>
    </recommendedName>
</protein>
<evidence type="ECO:0000313" key="3">
    <source>
        <dbReference type="EMBL" id="QPG72128.1"/>
    </source>
</evidence>
<dbReference type="Proteomes" id="UP000309231">
    <property type="component" value="Chromosome"/>
</dbReference>
<dbReference type="EMBL" id="CP062008">
    <property type="protein sequence ID" value="QPG72128.1"/>
    <property type="molecule type" value="Genomic_DNA"/>
</dbReference>
<dbReference type="InterPro" id="IPR055596">
    <property type="entry name" value="DUF7172"/>
</dbReference>